<evidence type="ECO:0000256" key="1">
    <source>
        <dbReference type="ARBA" id="ARBA00022574"/>
    </source>
</evidence>
<dbReference type="OrthoDB" id="4492582at2"/>
<dbReference type="SUPFAM" id="SSF52200">
    <property type="entry name" value="Toll/Interleukin receptor TIR domain"/>
    <property type="match status" value="1"/>
</dbReference>
<dbReference type="Pfam" id="PF00400">
    <property type="entry name" value="WD40"/>
    <property type="match status" value="6"/>
</dbReference>
<evidence type="ECO:0000313" key="6">
    <source>
        <dbReference type="EMBL" id="KAA8889195.1"/>
    </source>
</evidence>
<dbReference type="Gene3D" id="3.40.50.10140">
    <property type="entry name" value="Toll/interleukin-1 receptor homology (TIR) domain"/>
    <property type="match status" value="1"/>
</dbReference>
<name>A0A5N0EMG5_9NOCA</name>
<keyword evidence="2" id="KW-0677">Repeat</keyword>
<evidence type="ECO:0000256" key="2">
    <source>
        <dbReference type="ARBA" id="ARBA00022737"/>
    </source>
</evidence>
<dbReference type="InterPro" id="IPR035897">
    <property type="entry name" value="Toll_tir_struct_dom_sf"/>
</dbReference>
<dbReference type="Pfam" id="PF08937">
    <property type="entry name" value="ThsB_TIR"/>
    <property type="match status" value="1"/>
</dbReference>
<dbReference type="InterPro" id="IPR015943">
    <property type="entry name" value="WD40/YVTN_repeat-like_dom_sf"/>
</dbReference>
<dbReference type="Proteomes" id="UP000323876">
    <property type="component" value="Unassembled WGS sequence"/>
</dbReference>
<feature type="repeat" description="WD" evidence="3">
    <location>
        <begin position="343"/>
        <end position="373"/>
    </location>
</feature>
<keyword evidence="1 3" id="KW-0853">WD repeat</keyword>
<feature type="domain" description="Thoeris protein ThsB TIR-like" evidence="5">
    <location>
        <begin position="105"/>
        <end position="157"/>
    </location>
</feature>
<dbReference type="InterPro" id="IPR001680">
    <property type="entry name" value="WD40_rpt"/>
</dbReference>
<dbReference type="SMART" id="SM00320">
    <property type="entry name" value="WD40"/>
    <property type="match status" value="13"/>
</dbReference>
<dbReference type="PANTHER" id="PTHR44019">
    <property type="entry name" value="WD REPEAT-CONTAINING PROTEIN 55"/>
    <property type="match status" value="1"/>
</dbReference>
<feature type="repeat" description="WD" evidence="3">
    <location>
        <begin position="754"/>
        <end position="795"/>
    </location>
</feature>
<dbReference type="PANTHER" id="PTHR44019:SF8">
    <property type="entry name" value="POC1 CENTRIOLAR PROTEIN HOMOLOG"/>
    <property type="match status" value="1"/>
</dbReference>
<dbReference type="InterPro" id="IPR019775">
    <property type="entry name" value="WD40_repeat_CS"/>
</dbReference>
<dbReference type="InterPro" id="IPR011047">
    <property type="entry name" value="Quinoprotein_ADH-like_sf"/>
</dbReference>
<dbReference type="Gene3D" id="2.130.10.10">
    <property type="entry name" value="YVTN repeat-like/Quinoprotein amine dehydrogenase"/>
    <property type="match status" value="4"/>
</dbReference>
<keyword evidence="4" id="KW-0812">Transmembrane</keyword>
<proteinExistence type="predicted"/>
<feature type="repeat" description="WD" evidence="3">
    <location>
        <begin position="381"/>
        <end position="415"/>
    </location>
</feature>
<dbReference type="EMBL" id="VXLC01000003">
    <property type="protein sequence ID" value="KAA8889195.1"/>
    <property type="molecule type" value="Genomic_DNA"/>
</dbReference>
<comment type="caution">
    <text evidence="6">The sequence shown here is derived from an EMBL/GenBank/DDBJ whole genome shotgun (WGS) entry which is preliminary data.</text>
</comment>
<evidence type="ECO:0000259" key="5">
    <source>
        <dbReference type="Pfam" id="PF08937"/>
    </source>
</evidence>
<dbReference type="AlphaFoldDB" id="A0A5N0EMG5"/>
<dbReference type="InterPro" id="IPR050505">
    <property type="entry name" value="WDR55/POC1"/>
</dbReference>
<dbReference type="InterPro" id="IPR015032">
    <property type="entry name" value="ThsB__TIR-like_domain"/>
</dbReference>
<dbReference type="SUPFAM" id="SSF50998">
    <property type="entry name" value="Quinoprotein alcohol dehydrogenase-like"/>
    <property type="match status" value="1"/>
</dbReference>
<sequence length="957" mass="101262">MRPNPHCRTAKAEIRIRPTTSAAGVQAARDIHAGPVLTAKRTTYMALRRYKLRPDLGYGAFLSYSGDRDRALLPKLQKAMETLPRRWYRPPITRTFLDYSGVSIGPTLWEKITTGLAKSDWLVVCASPEAQRSEWVDREIEWWLDNRSVNSILLVVTDGALVWDKKANDWDREQSTALPPRLLGRYPTQPVWKTVTWRGPDKTGPDIDSAAVSITAVVRGIREDDLHSEGLRETRRNLRWAMSAVAVLAVLTLVATLTARVAVVQRNHARDLAAESLAARLVQDAHQQFTTVGWGSYRRAVLEVLAAQHFSPELVEGAVIDAQYRTQGLAKIVDLGPGGEVASISPDGHWLATGYPDGLVRLWDVGSAVALDMPGRGTRRVRAVAVTPDGRRVVVGDDKGGVQVWDVAHHTVIDAPHRSAGSVASVAITPDGRRVVAGDGKGTVWLWDVDGGDFAAGPMHAAESIAAVTVSEDGRGVAVGDNGGVVQVWDTASGAVSAMPGGGTYAISAVAISSDTQWISAGDDHGDVRAWDRTQNAVAAMPNRDPSSITALAVTAQGHRVLSGNESGVLRRWDVESDAVATAFYTASSAILDMTPASDGDRVAVVDLGGGIRLWDSATSTTTPIPAGFGAGGEVAVVAVCPDAQRAVAGGPDGSVVVWNPRDQTIVASAHPADAGIRAVAISAAAPRAAVADARGGVWLWDTESGKMRAMPGVGDAAVWSLALTPDGGWLVTADVAGTVRWWGADSGQLVTMRGADPNVLRSVSIDAAGDRVAIGGTDGTVQIWEPQRDKTIAIPNKDPVPVQAVAITPDGSRVVAGDTAGSIQYWDITSGRVSLMPSADAVPVWGVAVSADGRRAASTDGVGMVRLWDTDHRQATTAVVSRYLSPARSVSFDSVSGSLVTGTANGVGRIESLSAKPAELCARLMTTMSTAEWRIWVSNDSGFARVELCDGLREPA</sequence>
<feature type="repeat" description="WD" evidence="3">
    <location>
        <begin position="423"/>
        <end position="457"/>
    </location>
</feature>
<dbReference type="PROSITE" id="PS50082">
    <property type="entry name" value="WD_REPEATS_2"/>
    <property type="match status" value="7"/>
</dbReference>
<reference evidence="6 7" key="1">
    <citation type="submission" date="2019-09" db="EMBL/GenBank/DDBJ databases">
        <authorList>
            <person name="Wang X."/>
        </authorList>
    </citation>
    <scope>NUCLEOTIDE SEQUENCE [LARGE SCALE GENOMIC DNA]</scope>
    <source>
        <strain evidence="6 7">CICC 11023</strain>
    </source>
</reference>
<accession>A0A5N0EMG5</accession>
<feature type="transmembrane region" description="Helical" evidence="4">
    <location>
        <begin position="240"/>
        <end position="263"/>
    </location>
</feature>
<feature type="repeat" description="WD" evidence="3">
    <location>
        <begin position="542"/>
        <end position="583"/>
    </location>
</feature>
<keyword evidence="4" id="KW-0472">Membrane</keyword>
<evidence type="ECO:0000313" key="7">
    <source>
        <dbReference type="Proteomes" id="UP000323876"/>
    </source>
</evidence>
<protein>
    <submittedName>
        <fullName evidence="6">TIR domain-containing protein</fullName>
    </submittedName>
</protein>
<gene>
    <name evidence="6" type="ORF">F3087_09555</name>
</gene>
<organism evidence="6 7">
    <name type="scientific">Nocardia colli</name>
    <dbReference type="NCBI Taxonomy" id="2545717"/>
    <lineage>
        <taxon>Bacteria</taxon>
        <taxon>Bacillati</taxon>
        <taxon>Actinomycetota</taxon>
        <taxon>Actinomycetes</taxon>
        <taxon>Mycobacteriales</taxon>
        <taxon>Nocardiaceae</taxon>
        <taxon>Nocardia</taxon>
    </lineage>
</organism>
<feature type="repeat" description="WD" evidence="3">
    <location>
        <begin position="803"/>
        <end position="837"/>
    </location>
</feature>
<keyword evidence="7" id="KW-1185">Reference proteome</keyword>
<evidence type="ECO:0000256" key="4">
    <source>
        <dbReference type="SAM" id="Phobius"/>
    </source>
</evidence>
<dbReference type="PROSITE" id="PS00678">
    <property type="entry name" value="WD_REPEATS_1"/>
    <property type="match status" value="1"/>
</dbReference>
<keyword evidence="4" id="KW-1133">Transmembrane helix</keyword>
<feature type="repeat" description="WD" evidence="3">
    <location>
        <begin position="635"/>
        <end position="669"/>
    </location>
</feature>
<evidence type="ECO:0000256" key="3">
    <source>
        <dbReference type="PROSITE-ProRule" id="PRU00221"/>
    </source>
</evidence>